<dbReference type="PANTHER" id="PTHR11640">
    <property type="entry name" value="NEPHRIN"/>
    <property type="match status" value="1"/>
</dbReference>
<reference evidence="13" key="1">
    <citation type="submission" date="2025-08" db="UniProtKB">
        <authorList>
            <consortium name="RefSeq"/>
        </authorList>
    </citation>
    <scope>IDENTIFICATION</scope>
    <source>
        <tissue evidence="13">Testes</tissue>
    </source>
</reference>
<dbReference type="InterPro" id="IPR007110">
    <property type="entry name" value="Ig-like_dom"/>
</dbReference>
<dbReference type="PROSITE" id="PS50835">
    <property type="entry name" value="IG_LIKE"/>
    <property type="match status" value="4"/>
</dbReference>
<dbReference type="InterPro" id="IPR003598">
    <property type="entry name" value="Ig_sub2"/>
</dbReference>
<feature type="compositionally biased region" description="Basic and acidic residues" evidence="8">
    <location>
        <begin position="651"/>
        <end position="670"/>
    </location>
</feature>
<dbReference type="Gene3D" id="2.60.40.10">
    <property type="entry name" value="Immunoglobulins"/>
    <property type="match status" value="4"/>
</dbReference>
<feature type="compositionally biased region" description="Basic residues" evidence="8">
    <location>
        <begin position="530"/>
        <end position="540"/>
    </location>
</feature>
<accession>A0ABM0GWM7</accession>
<feature type="compositionally biased region" description="Basic and acidic residues" evidence="8">
    <location>
        <begin position="602"/>
        <end position="631"/>
    </location>
</feature>
<feature type="compositionally biased region" description="Basic and acidic residues" evidence="8">
    <location>
        <begin position="576"/>
        <end position="593"/>
    </location>
</feature>
<feature type="transmembrane region" description="Helical" evidence="9">
    <location>
        <begin position="447"/>
        <end position="475"/>
    </location>
</feature>
<dbReference type="Pfam" id="PF08205">
    <property type="entry name" value="C2-set_2"/>
    <property type="match status" value="1"/>
</dbReference>
<evidence type="ECO:0000256" key="8">
    <source>
        <dbReference type="SAM" id="MobiDB-lite"/>
    </source>
</evidence>
<evidence type="ECO:0000256" key="4">
    <source>
        <dbReference type="ARBA" id="ARBA00023136"/>
    </source>
</evidence>
<feature type="region of interest" description="Disordered" evidence="8">
    <location>
        <begin position="530"/>
        <end position="678"/>
    </location>
</feature>
<evidence type="ECO:0000256" key="10">
    <source>
        <dbReference type="SAM" id="SignalP"/>
    </source>
</evidence>
<evidence type="ECO:0000313" key="13">
    <source>
        <dbReference type="RefSeq" id="XP_002738965.2"/>
    </source>
</evidence>
<keyword evidence="3 9" id="KW-1133">Transmembrane helix</keyword>
<dbReference type="GeneID" id="100368954"/>
<sequence>MMEMGHSRILISIVTALLFHSVFGQQAISIPPIDTEIAIGGTTTLYCSISNKLGTMIWKKGTTEFNTDYTMNIGGSRRFSVTTNIVGTEYNLEVSDAKASDSGTYQCTVSASGSDPEVSASAELSVVTAQAITVTPTDKKFQKVSSTATLQCTIANKVGVVQWYRSDGTKQISYERTVLAAYEDRFTITGNPENDEYALHIENIKYDDADDYQCRLVGDNVQPTIWTSKATLSVIDAIPPVEGGPTCVLPQGKLKEGDNITLICRSQEGDPAPTLQWSRGGVDLPSKVIESSHGGTTRVGLQMVLLPIHKGETFTCTLNHVTVSGGKTCSVGPMDIELVPRVSVNIYPDILEVEEGGEGALTCNGTAIDDNPEVTSYDWYYEHSRINDTDKRFEKESTSRGSTLHIVNVEKSMDNAIIACYARSSVDSRSMSSSIKIVELTIFGVSYTFLAVIVALVALVIVVLIVIGVIIYCVWRRREEREDEELRITLRETEKAKEAARNGYNKEDKVKPYGQDDEYDYYIIHSDGRRGRHNRRRRKRQVEPVVGPYPDGDAVMLDRSLPPTPLDIPPPYSVSDKLREDNIYDDLDRDRTERSRRRRRRRDDDGGERRSRRREDRENERRSRSEARYPDNDGNQDVYTRTERRTRRRTRDSDRQRSRSEPGHRSESRRSRSSGYGP</sequence>
<gene>
    <name evidence="13" type="primary">LOC100368954</name>
</gene>
<dbReference type="SMART" id="SM00409">
    <property type="entry name" value="IG"/>
    <property type="match status" value="4"/>
</dbReference>
<dbReference type="SUPFAM" id="SSF48726">
    <property type="entry name" value="Immunoglobulin"/>
    <property type="match status" value="3"/>
</dbReference>
<dbReference type="InterPro" id="IPR036179">
    <property type="entry name" value="Ig-like_dom_sf"/>
</dbReference>
<name>A0ABM0GWM7_SACKO</name>
<keyword evidence="12" id="KW-1185">Reference proteome</keyword>
<feature type="signal peptide" evidence="10">
    <location>
        <begin position="1"/>
        <end position="24"/>
    </location>
</feature>
<feature type="domain" description="Ig-like" evidence="11">
    <location>
        <begin position="130"/>
        <end position="233"/>
    </location>
</feature>
<dbReference type="InterPro" id="IPR003599">
    <property type="entry name" value="Ig_sub"/>
</dbReference>
<protein>
    <submittedName>
        <fullName evidence="13">Obscurin-like</fullName>
    </submittedName>
</protein>
<keyword evidence="10" id="KW-0732">Signal</keyword>
<evidence type="ECO:0000256" key="5">
    <source>
        <dbReference type="ARBA" id="ARBA00023157"/>
    </source>
</evidence>
<dbReference type="SMART" id="SM00406">
    <property type="entry name" value="IGv"/>
    <property type="match status" value="2"/>
</dbReference>
<dbReference type="PANTHER" id="PTHR11640:SF31">
    <property type="entry name" value="IRREGULAR CHIASM C-ROUGHEST PROTEIN-RELATED"/>
    <property type="match status" value="1"/>
</dbReference>
<keyword evidence="2 9" id="KW-0812">Transmembrane</keyword>
<evidence type="ECO:0000256" key="2">
    <source>
        <dbReference type="ARBA" id="ARBA00022692"/>
    </source>
</evidence>
<feature type="chain" id="PRO_5045625706" evidence="10">
    <location>
        <begin position="25"/>
        <end position="678"/>
    </location>
</feature>
<evidence type="ECO:0000259" key="11">
    <source>
        <dbReference type="PROSITE" id="PS50835"/>
    </source>
</evidence>
<evidence type="ECO:0000256" key="9">
    <source>
        <dbReference type="SAM" id="Phobius"/>
    </source>
</evidence>
<dbReference type="RefSeq" id="XP_002738965.2">
    <property type="nucleotide sequence ID" value="XM_002738919.2"/>
</dbReference>
<keyword evidence="6" id="KW-0325">Glycoprotein</keyword>
<dbReference type="InterPro" id="IPR051275">
    <property type="entry name" value="Cell_adhesion_signaling"/>
</dbReference>
<dbReference type="InterPro" id="IPR013106">
    <property type="entry name" value="Ig_V-set"/>
</dbReference>
<evidence type="ECO:0000313" key="12">
    <source>
        <dbReference type="Proteomes" id="UP000694865"/>
    </source>
</evidence>
<evidence type="ECO:0000256" key="6">
    <source>
        <dbReference type="ARBA" id="ARBA00023180"/>
    </source>
</evidence>
<dbReference type="SMART" id="SM00408">
    <property type="entry name" value="IGc2"/>
    <property type="match status" value="4"/>
</dbReference>
<feature type="domain" description="Ig-like" evidence="11">
    <location>
        <begin position="340"/>
        <end position="432"/>
    </location>
</feature>
<keyword evidence="4 9" id="KW-0472">Membrane</keyword>
<proteinExistence type="predicted"/>
<comment type="subcellular location">
    <subcellularLocation>
        <location evidence="1">Membrane</location>
        <topology evidence="1">Single-pass type I membrane protein</topology>
    </subcellularLocation>
</comment>
<feature type="domain" description="Ig-like" evidence="11">
    <location>
        <begin position="26"/>
        <end position="125"/>
    </location>
</feature>
<dbReference type="Proteomes" id="UP000694865">
    <property type="component" value="Unplaced"/>
</dbReference>
<evidence type="ECO:0000256" key="1">
    <source>
        <dbReference type="ARBA" id="ARBA00004479"/>
    </source>
</evidence>
<evidence type="ECO:0000256" key="7">
    <source>
        <dbReference type="ARBA" id="ARBA00023319"/>
    </source>
</evidence>
<feature type="compositionally biased region" description="Pro residues" evidence="8">
    <location>
        <begin position="562"/>
        <end position="572"/>
    </location>
</feature>
<organism evidence="12 13">
    <name type="scientific">Saccoglossus kowalevskii</name>
    <name type="common">Acorn worm</name>
    <dbReference type="NCBI Taxonomy" id="10224"/>
    <lineage>
        <taxon>Eukaryota</taxon>
        <taxon>Metazoa</taxon>
        <taxon>Hemichordata</taxon>
        <taxon>Enteropneusta</taxon>
        <taxon>Harrimaniidae</taxon>
        <taxon>Saccoglossus</taxon>
    </lineage>
</organism>
<keyword evidence="7" id="KW-0393">Immunoglobulin domain</keyword>
<evidence type="ECO:0000256" key="3">
    <source>
        <dbReference type="ARBA" id="ARBA00022989"/>
    </source>
</evidence>
<dbReference type="InterPro" id="IPR013783">
    <property type="entry name" value="Ig-like_fold"/>
</dbReference>
<keyword evidence="5" id="KW-1015">Disulfide bond</keyword>
<dbReference type="Pfam" id="PF07686">
    <property type="entry name" value="V-set"/>
    <property type="match status" value="2"/>
</dbReference>
<feature type="domain" description="Ig-like" evidence="11">
    <location>
        <begin position="239"/>
        <end position="332"/>
    </location>
</feature>
<dbReference type="InterPro" id="IPR013162">
    <property type="entry name" value="CD80_C2-set"/>
</dbReference>